<evidence type="ECO:0000256" key="7">
    <source>
        <dbReference type="SAM" id="SignalP"/>
    </source>
</evidence>
<feature type="signal peptide" evidence="7">
    <location>
        <begin position="1"/>
        <end position="22"/>
    </location>
</feature>
<comment type="similarity">
    <text evidence="1">Belongs to the alpha-carbonic anhydrase family.</text>
</comment>
<keyword evidence="3" id="KW-0479">Metal-binding</keyword>
<feature type="chain" id="PRO_5042166320" description="carbonic anhydrase" evidence="7">
    <location>
        <begin position="23"/>
        <end position="256"/>
    </location>
</feature>
<proteinExistence type="inferred from homology"/>
<sequence length="256" mass="29467">MKKNYFILVLFLILLSCNNSDNSPCDNYKWSFHGDTGPDTWSICYSQCDGKMQSPIDISNPIEDEKLNAIDFNYSPSQILLENTGNYLVFNYMEGSYILLDSIQYDLVQFHTHMKSDHTVDSKSFPMEIHLVHQNEETEELAVVALFVEVGEPNPVLETFINDLPKSEGGTFHSETEINAIDLLPESPNYYFYNGSLTSPPCTEGVLWNVMLETIQASQDQMDKYYEILKNNERPVQPINGRKVYLYKERQSLAQR</sequence>
<evidence type="ECO:0000256" key="5">
    <source>
        <dbReference type="ARBA" id="ARBA00023239"/>
    </source>
</evidence>
<feature type="domain" description="Alpha-carbonic anhydrase" evidence="8">
    <location>
        <begin position="28"/>
        <end position="256"/>
    </location>
</feature>
<keyword evidence="4" id="KW-0862">Zinc</keyword>
<dbReference type="InterPro" id="IPR041891">
    <property type="entry name" value="Alpha_CA_prokaryot-like"/>
</dbReference>
<protein>
    <recommendedName>
        <fullName evidence="2">carbonic anhydrase</fullName>
        <ecNumber evidence="2">4.2.1.1</ecNumber>
    </recommendedName>
</protein>
<dbReference type="CDD" id="cd03124">
    <property type="entry name" value="alpha_CA_prokaryotic_like"/>
    <property type="match status" value="1"/>
</dbReference>
<dbReference type="InterPro" id="IPR023561">
    <property type="entry name" value="Carbonic_anhydrase_a-class"/>
</dbReference>
<evidence type="ECO:0000256" key="4">
    <source>
        <dbReference type="ARBA" id="ARBA00022833"/>
    </source>
</evidence>
<comment type="caution">
    <text evidence="9">The sequence shown here is derived from an EMBL/GenBank/DDBJ whole genome shotgun (WGS) entry which is preliminary data.</text>
</comment>
<accession>A0AAE3XRV3</accession>
<name>A0AAE3XRV3_9BACT</name>
<keyword evidence="7" id="KW-0732">Signal</keyword>
<evidence type="ECO:0000256" key="1">
    <source>
        <dbReference type="ARBA" id="ARBA00010718"/>
    </source>
</evidence>
<dbReference type="Proteomes" id="UP001185092">
    <property type="component" value="Unassembled WGS sequence"/>
</dbReference>
<evidence type="ECO:0000256" key="2">
    <source>
        <dbReference type="ARBA" id="ARBA00012925"/>
    </source>
</evidence>
<dbReference type="SMART" id="SM01057">
    <property type="entry name" value="Carb_anhydrase"/>
    <property type="match status" value="1"/>
</dbReference>
<dbReference type="GO" id="GO:0008270">
    <property type="term" value="F:zinc ion binding"/>
    <property type="evidence" value="ECO:0007669"/>
    <property type="project" value="InterPro"/>
</dbReference>
<keyword evidence="5 9" id="KW-0456">Lyase</keyword>
<reference evidence="9" key="1">
    <citation type="submission" date="2023-07" db="EMBL/GenBank/DDBJ databases">
        <title>Genomic Encyclopedia of Type Strains, Phase IV (KMG-IV): sequencing the most valuable type-strain genomes for metagenomic binning, comparative biology and taxonomic classification.</title>
        <authorList>
            <person name="Goeker M."/>
        </authorList>
    </citation>
    <scope>NUCLEOTIDE SEQUENCE</scope>
    <source>
        <strain evidence="9">DSM 26174</strain>
    </source>
</reference>
<dbReference type="EMBL" id="JAVDQD010000015">
    <property type="protein sequence ID" value="MDR6241997.1"/>
    <property type="molecule type" value="Genomic_DNA"/>
</dbReference>
<organism evidence="9 10">
    <name type="scientific">Aureibacter tunicatorum</name>
    <dbReference type="NCBI Taxonomy" id="866807"/>
    <lineage>
        <taxon>Bacteria</taxon>
        <taxon>Pseudomonadati</taxon>
        <taxon>Bacteroidota</taxon>
        <taxon>Cytophagia</taxon>
        <taxon>Cytophagales</taxon>
        <taxon>Persicobacteraceae</taxon>
        <taxon>Aureibacter</taxon>
    </lineage>
</organism>
<dbReference type="AlphaFoldDB" id="A0AAE3XRV3"/>
<evidence type="ECO:0000256" key="3">
    <source>
        <dbReference type="ARBA" id="ARBA00022723"/>
    </source>
</evidence>
<gene>
    <name evidence="9" type="ORF">HNQ88_005084</name>
</gene>
<evidence type="ECO:0000256" key="6">
    <source>
        <dbReference type="ARBA" id="ARBA00048348"/>
    </source>
</evidence>
<evidence type="ECO:0000313" key="9">
    <source>
        <dbReference type="EMBL" id="MDR6241997.1"/>
    </source>
</evidence>
<dbReference type="InterPro" id="IPR036398">
    <property type="entry name" value="CA_dom_sf"/>
</dbReference>
<dbReference type="PROSITE" id="PS51257">
    <property type="entry name" value="PROKAR_LIPOPROTEIN"/>
    <property type="match status" value="1"/>
</dbReference>
<dbReference type="Pfam" id="PF00194">
    <property type="entry name" value="Carb_anhydrase"/>
    <property type="match status" value="1"/>
</dbReference>
<dbReference type="EC" id="4.2.1.1" evidence="2"/>
<dbReference type="RefSeq" id="WP_309943262.1">
    <property type="nucleotide sequence ID" value="NZ_AP025308.1"/>
</dbReference>
<dbReference type="PROSITE" id="PS51144">
    <property type="entry name" value="ALPHA_CA_2"/>
    <property type="match status" value="1"/>
</dbReference>
<dbReference type="GO" id="GO:0004089">
    <property type="term" value="F:carbonate dehydratase activity"/>
    <property type="evidence" value="ECO:0007669"/>
    <property type="project" value="UniProtKB-EC"/>
</dbReference>
<comment type="catalytic activity">
    <reaction evidence="6">
        <text>hydrogencarbonate + H(+) = CO2 + H2O</text>
        <dbReference type="Rhea" id="RHEA:10748"/>
        <dbReference type="ChEBI" id="CHEBI:15377"/>
        <dbReference type="ChEBI" id="CHEBI:15378"/>
        <dbReference type="ChEBI" id="CHEBI:16526"/>
        <dbReference type="ChEBI" id="CHEBI:17544"/>
        <dbReference type="EC" id="4.2.1.1"/>
    </reaction>
</comment>
<evidence type="ECO:0000313" key="10">
    <source>
        <dbReference type="Proteomes" id="UP001185092"/>
    </source>
</evidence>
<dbReference type="PANTHER" id="PTHR18952">
    <property type="entry name" value="CARBONIC ANHYDRASE"/>
    <property type="match status" value="1"/>
</dbReference>
<keyword evidence="10" id="KW-1185">Reference proteome</keyword>
<dbReference type="SUPFAM" id="SSF51069">
    <property type="entry name" value="Carbonic anhydrase"/>
    <property type="match status" value="1"/>
</dbReference>
<dbReference type="Gene3D" id="3.10.200.10">
    <property type="entry name" value="Alpha carbonic anhydrase"/>
    <property type="match status" value="1"/>
</dbReference>
<dbReference type="PANTHER" id="PTHR18952:SF265">
    <property type="entry name" value="CARBONIC ANHYDRASE"/>
    <property type="match status" value="1"/>
</dbReference>
<evidence type="ECO:0000259" key="8">
    <source>
        <dbReference type="PROSITE" id="PS51144"/>
    </source>
</evidence>
<dbReference type="InterPro" id="IPR001148">
    <property type="entry name" value="CA_dom"/>
</dbReference>